<dbReference type="KEGG" id="vg:77953003"/>
<dbReference type="RefSeq" id="YP_010676642.1">
    <property type="nucleotide sequence ID" value="NC_071014.1"/>
</dbReference>
<dbReference type="GeneID" id="77953003"/>
<proteinExistence type="predicted"/>
<dbReference type="Proteomes" id="UP000279277">
    <property type="component" value="Segment"/>
</dbReference>
<gene>
    <name evidence="1" type="primary">67</name>
    <name evidence="1" type="ORF">PBI_CANTARE_67</name>
</gene>
<sequence length="205" mass="23154">MSTPYNPYTVVVRLSELIDIIERFDPETKANHIHIQGSYIYFAQGDDREDFSIAKSIQLADGSAKTGSFMFEYDIKRLARWVKDATKLRASLFSPLSMMVHIVIQGTRVRFELKDYELTPLEMTYRDASAIGAYRALHLSFISTPAIPLNTGGSVSVPMHLILPYSTYKKNVRKPMPLAIFGYEGYTDRIGFTFDGLIGTYGTRG</sequence>
<organism evidence="1 2">
    <name type="scientific">Brevibacterium phage Cantare</name>
    <dbReference type="NCBI Taxonomy" id="2338395"/>
    <lineage>
        <taxon>Viruses</taxon>
        <taxon>Duplodnaviria</taxon>
        <taxon>Heunggongvirae</taxon>
        <taxon>Uroviricota</taxon>
        <taxon>Caudoviricetes</taxon>
        <taxon>Cantarevirus</taxon>
        <taxon>Cantarevirus cantare</taxon>
    </lineage>
</organism>
<reference evidence="1 2" key="1">
    <citation type="submission" date="2018-10" db="EMBL/GenBank/DDBJ databases">
        <authorList>
            <person name="Zack K."/>
            <person name="Garlena R.A."/>
            <person name="Russell D.A."/>
            <person name="Pope W.H."/>
            <person name="Jacobs-Sera D."/>
            <person name="Hatfull G.F."/>
        </authorList>
    </citation>
    <scope>NUCLEOTIDE SEQUENCE [LARGE SCALE GENOMIC DNA]</scope>
</reference>
<dbReference type="EMBL" id="MK016493">
    <property type="protein sequence ID" value="AYQ99287.1"/>
    <property type="molecule type" value="Genomic_DNA"/>
</dbReference>
<name>A0A3G3LZ51_9CAUD</name>
<evidence type="ECO:0000313" key="2">
    <source>
        <dbReference type="Proteomes" id="UP000279277"/>
    </source>
</evidence>
<keyword evidence="2" id="KW-1185">Reference proteome</keyword>
<accession>A0A3G3LZ51</accession>
<evidence type="ECO:0000313" key="1">
    <source>
        <dbReference type="EMBL" id="AYQ99287.1"/>
    </source>
</evidence>
<protein>
    <submittedName>
        <fullName evidence="1">Uncharacterized protein</fullName>
    </submittedName>
</protein>